<accession>B6SP26</accession>
<protein>
    <submittedName>
        <fullName evidence="1">Uncharacterized protein</fullName>
    </submittedName>
</protein>
<dbReference type="EMBL" id="EU954491">
    <property type="protein sequence ID" value="ACG26609.1"/>
    <property type="molecule type" value="mRNA"/>
</dbReference>
<organism evidence="1">
    <name type="scientific">Zea mays</name>
    <name type="common">Maize</name>
    <dbReference type="NCBI Taxonomy" id="4577"/>
    <lineage>
        <taxon>Eukaryota</taxon>
        <taxon>Viridiplantae</taxon>
        <taxon>Streptophyta</taxon>
        <taxon>Embryophyta</taxon>
        <taxon>Tracheophyta</taxon>
        <taxon>Spermatophyta</taxon>
        <taxon>Magnoliopsida</taxon>
        <taxon>Liliopsida</taxon>
        <taxon>Poales</taxon>
        <taxon>Poaceae</taxon>
        <taxon>PACMAD clade</taxon>
        <taxon>Panicoideae</taxon>
        <taxon>Andropogonodae</taxon>
        <taxon>Andropogoneae</taxon>
        <taxon>Tripsacinae</taxon>
        <taxon>Zea</taxon>
    </lineage>
</organism>
<evidence type="ECO:0000313" key="1">
    <source>
        <dbReference type="EMBL" id="ACG26609.1"/>
    </source>
</evidence>
<dbReference type="AlphaFoldDB" id="B6SP26"/>
<sequence>MPHACICIFWCSLPFFSNRRRGRGSSNRIADSSIDLDRNADDLPQRLRTVSFVESVDRSRCVTTDGFVRLAFDLLV</sequence>
<name>B6SP26_MAIZE</name>
<reference evidence="1" key="1">
    <citation type="journal article" date="2009" name="Plant Mol. Biol.">
        <title>Insights into corn genes derived from large-scale cDNA sequencing.</title>
        <authorList>
            <person name="Alexandrov N.N."/>
            <person name="Brover V.V."/>
            <person name="Freidin S."/>
            <person name="Troukhan M.E."/>
            <person name="Tatarinova T.V."/>
            <person name="Zhang H."/>
            <person name="Swaller T.J."/>
            <person name="Lu Y.P."/>
            <person name="Bouck J."/>
            <person name="Flavell R.B."/>
            <person name="Feldmann K.A."/>
        </authorList>
    </citation>
    <scope>NUCLEOTIDE SEQUENCE</scope>
</reference>
<proteinExistence type="evidence at transcript level"/>